<evidence type="ECO:0000256" key="10">
    <source>
        <dbReference type="ARBA" id="ARBA00024861"/>
    </source>
</evidence>
<dbReference type="InterPro" id="IPR001348">
    <property type="entry name" value="ATP_PRibTrfase_HisG"/>
</dbReference>
<comment type="pathway">
    <text evidence="2 11">Amino-acid biosynthesis; L-histidine biosynthesis; L-histidine from 5-phospho-alpha-D-ribose 1-diphosphate: step 1/9.</text>
</comment>
<keyword evidence="6 11" id="KW-0028">Amino-acid biosynthesis</keyword>
<accession>A0ABW0BS37</accession>
<dbReference type="Gene3D" id="3.40.190.10">
    <property type="entry name" value="Periplasmic binding protein-like II"/>
    <property type="match status" value="2"/>
</dbReference>
<comment type="subcellular location">
    <subcellularLocation>
        <location evidence="11">Cytoplasm</location>
    </subcellularLocation>
</comment>
<dbReference type="RefSeq" id="WP_378594022.1">
    <property type="nucleotide sequence ID" value="NZ_JBHSKD010000030.1"/>
</dbReference>
<dbReference type="NCBIfam" id="TIGR00070">
    <property type="entry name" value="hisG"/>
    <property type="match status" value="1"/>
</dbReference>
<dbReference type="InterPro" id="IPR015867">
    <property type="entry name" value="N-reg_PII/ATP_PRibTrfase_C"/>
</dbReference>
<keyword evidence="11" id="KW-0460">Magnesium</keyword>
<sequence length="288" mass="31196">MTTSPDDRPLRIAVPNKGSLSQAAAEMLRESGYRQRQDSKELALVDAENGVEFFYLRPRDIALYVGEGTLDVGVTGRDLLLDSGAKADEVLALGFGRSRFHFAGPRGRYDALGDLAGLRIATSYVGVVRRFLEEHGIEAQVVRLDGAVETSIQLGVADVIADVVETGSTLRAAGLEVFGEVILESEAVLITRGGERPRGLEVFQRRLEGVLVARSYVMMDYDIAEEQVAAAVSLTPGIEGPTIAPLRRDGWVAVRAMVPRAGSQRLMDDLYDLGARGILVTDIHACRL</sequence>
<dbReference type="NCBIfam" id="TIGR03455">
    <property type="entry name" value="HisG_C-term"/>
    <property type="match status" value="1"/>
</dbReference>
<evidence type="ECO:0000256" key="3">
    <source>
        <dbReference type="ARBA" id="ARBA00007955"/>
    </source>
</evidence>
<keyword evidence="11" id="KW-0479">Metal-binding</keyword>
<dbReference type="InterPro" id="IPR013115">
    <property type="entry name" value="HisG_C"/>
</dbReference>
<keyword evidence="7 11" id="KW-0328">Glycosyltransferase</keyword>
<dbReference type="EMBL" id="JBHSKD010000030">
    <property type="protein sequence ID" value="MFC5179692.1"/>
    <property type="molecule type" value="Genomic_DNA"/>
</dbReference>
<dbReference type="EC" id="2.4.2.17" evidence="4 11"/>
<evidence type="ECO:0000259" key="13">
    <source>
        <dbReference type="Pfam" id="PF08029"/>
    </source>
</evidence>
<organism evidence="14 15">
    <name type="scientific">Nocardioides taihuensis</name>
    <dbReference type="NCBI Taxonomy" id="1835606"/>
    <lineage>
        <taxon>Bacteria</taxon>
        <taxon>Bacillati</taxon>
        <taxon>Actinomycetota</taxon>
        <taxon>Actinomycetes</taxon>
        <taxon>Propionibacteriales</taxon>
        <taxon>Nocardioidaceae</taxon>
        <taxon>Nocardioides</taxon>
    </lineage>
</organism>
<keyword evidence="9 11" id="KW-0368">Histidine biosynthesis</keyword>
<comment type="similarity">
    <text evidence="3 11">Belongs to the ATP phosphoribosyltransferase family. Long subfamily.</text>
</comment>
<keyword evidence="15" id="KW-1185">Reference proteome</keyword>
<keyword evidence="11" id="KW-0963">Cytoplasm</keyword>
<dbReference type="InterPro" id="IPR013820">
    <property type="entry name" value="ATP_PRibTrfase_cat"/>
</dbReference>
<protein>
    <recommendedName>
        <fullName evidence="5 11">ATP phosphoribosyltransferase</fullName>
        <shortName evidence="11">ATP-PRT</shortName>
        <shortName evidence="11">ATP-PRTase</shortName>
        <ecNumber evidence="4 11">2.4.2.17</ecNumber>
    </recommendedName>
</protein>
<evidence type="ECO:0000313" key="15">
    <source>
        <dbReference type="Proteomes" id="UP001596087"/>
    </source>
</evidence>
<evidence type="ECO:0000256" key="6">
    <source>
        <dbReference type="ARBA" id="ARBA00022605"/>
    </source>
</evidence>
<evidence type="ECO:0000256" key="2">
    <source>
        <dbReference type="ARBA" id="ARBA00004667"/>
    </source>
</evidence>
<comment type="cofactor">
    <cofactor evidence="11">
        <name>Mg(2+)</name>
        <dbReference type="ChEBI" id="CHEBI:18420"/>
    </cofactor>
</comment>
<keyword evidence="11" id="KW-0547">Nucleotide-binding</keyword>
<dbReference type="PROSITE" id="PS01316">
    <property type="entry name" value="ATP_P_PHORIBOSYLTR"/>
    <property type="match status" value="1"/>
</dbReference>
<proteinExistence type="inferred from homology"/>
<comment type="caution">
    <text evidence="14">The sequence shown here is derived from an EMBL/GenBank/DDBJ whole genome shotgun (WGS) entry which is preliminary data.</text>
</comment>
<feature type="domain" description="ATP phosphoribosyltransferase catalytic" evidence="12">
    <location>
        <begin position="57"/>
        <end position="192"/>
    </location>
</feature>
<evidence type="ECO:0000256" key="1">
    <source>
        <dbReference type="ARBA" id="ARBA00000915"/>
    </source>
</evidence>
<dbReference type="PANTHER" id="PTHR21403:SF8">
    <property type="entry name" value="ATP PHOSPHORIBOSYLTRANSFERASE"/>
    <property type="match status" value="1"/>
</dbReference>
<evidence type="ECO:0000313" key="14">
    <source>
        <dbReference type="EMBL" id="MFC5179692.1"/>
    </source>
</evidence>
<dbReference type="Proteomes" id="UP001596087">
    <property type="component" value="Unassembled WGS sequence"/>
</dbReference>
<reference evidence="15" key="1">
    <citation type="journal article" date="2019" name="Int. J. Syst. Evol. Microbiol.">
        <title>The Global Catalogue of Microorganisms (GCM) 10K type strain sequencing project: providing services to taxonomists for standard genome sequencing and annotation.</title>
        <authorList>
            <consortium name="The Broad Institute Genomics Platform"/>
            <consortium name="The Broad Institute Genome Sequencing Center for Infectious Disease"/>
            <person name="Wu L."/>
            <person name="Ma J."/>
        </authorList>
    </citation>
    <scope>NUCLEOTIDE SEQUENCE [LARGE SCALE GENOMIC DNA]</scope>
    <source>
        <strain evidence="15">DFY41</strain>
    </source>
</reference>
<dbReference type="SUPFAM" id="SSF53850">
    <property type="entry name" value="Periplasmic binding protein-like II"/>
    <property type="match status" value="1"/>
</dbReference>
<dbReference type="GO" id="GO:0003879">
    <property type="term" value="F:ATP phosphoribosyltransferase activity"/>
    <property type="evidence" value="ECO:0007669"/>
    <property type="project" value="UniProtKB-EC"/>
</dbReference>
<evidence type="ECO:0000259" key="12">
    <source>
        <dbReference type="Pfam" id="PF01634"/>
    </source>
</evidence>
<keyword evidence="11" id="KW-0067">ATP-binding</keyword>
<feature type="domain" description="Histidine biosynthesis HisG C-terminal" evidence="13">
    <location>
        <begin position="213"/>
        <end position="284"/>
    </location>
</feature>
<dbReference type="Gene3D" id="3.30.70.120">
    <property type="match status" value="1"/>
</dbReference>
<comment type="catalytic activity">
    <reaction evidence="1 11">
        <text>1-(5-phospho-beta-D-ribosyl)-ATP + diphosphate = 5-phospho-alpha-D-ribose 1-diphosphate + ATP</text>
        <dbReference type="Rhea" id="RHEA:18473"/>
        <dbReference type="ChEBI" id="CHEBI:30616"/>
        <dbReference type="ChEBI" id="CHEBI:33019"/>
        <dbReference type="ChEBI" id="CHEBI:58017"/>
        <dbReference type="ChEBI" id="CHEBI:73183"/>
        <dbReference type="EC" id="2.4.2.17"/>
    </reaction>
</comment>
<dbReference type="Pfam" id="PF01634">
    <property type="entry name" value="HisG"/>
    <property type="match status" value="1"/>
</dbReference>
<dbReference type="SUPFAM" id="SSF54913">
    <property type="entry name" value="GlnB-like"/>
    <property type="match status" value="1"/>
</dbReference>
<gene>
    <name evidence="11 14" type="primary">hisG</name>
    <name evidence="14" type="ORF">ACFPGP_23675</name>
</gene>
<dbReference type="InterPro" id="IPR018198">
    <property type="entry name" value="ATP_PRibTrfase_CS"/>
</dbReference>
<evidence type="ECO:0000256" key="5">
    <source>
        <dbReference type="ARBA" id="ARBA00020998"/>
    </source>
</evidence>
<dbReference type="HAMAP" id="MF_00079">
    <property type="entry name" value="HisG_Long"/>
    <property type="match status" value="1"/>
</dbReference>
<evidence type="ECO:0000256" key="11">
    <source>
        <dbReference type="HAMAP-Rule" id="MF_00079"/>
    </source>
</evidence>
<evidence type="ECO:0000256" key="8">
    <source>
        <dbReference type="ARBA" id="ARBA00022679"/>
    </source>
</evidence>
<dbReference type="InterPro" id="IPR020621">
    <property type="entry name" value="ATP-PRT_HisG_long"/>
</dbReference>
<dbReference type="Pfam" id="PF08029">
    <property type="entry name" value="HisG_C"/>
    <property type="match status" value="1"/>
</dbReference>
<keyword evidence="8 11" id="KW-0808">Transferase</keyword>
<evidence type="ECO:0000256" key="9">
    <source>
        <dbReference type="ARBA" id="ARBA00023102"/>
    </source>
</evidence>
<dbReference type="InterPro" id="IPR011322">
    <property type="entry name" value="N-reg_PII-like_a/b"/>
</dbReference>
<comment type="function">
    <text evidence="10 11">Catalyzes the condensation of ATP and 5-phosphoribose 1-diphosphate to form N'-(5'-phosphoribosyl)-ATP (PR-ATP). Has a crucial role in the pathway because the rate of histidine biosynthesis seems to be controlled primarily by regulation of HisG enzymatic activity.</text>
</comment>
<evidence type="ECO:0000256" key="7">
    <source>
        <dbReference type="ARBA" id="ARBA00022676"/>
    </source>
</evidence>
<comment type="activity regulation">
    <text evidence="11">Feedback inhibited by histidine.</text>
</comment>
<evidence type="ECO:0000256" key="4">
    <source>
        <dbReference type="ARBA" id="ARBA00011946"/>
    </source>
</evidence>
<dbReference type="PANTHER" id="PTHR21403">
    <property type="entry name" value="ATP PHOSPHORIBOSYLTRANSFERASE ATP-PRTASE"/>
    <property type="match status" value="1"/>
</dbReference>
<name>A0ABW0BS37_9ACTN</name>